<keyword evidence="2 5" id="KW-0808">Transferase</keyword>
<dbReference type="Proteomes" id="UP000581769">
    <property type="component" value="Unassembled WGS sequence"/>
</dbReference>
<keyword evidence="4" id="KW-0680">Restriction system</keyword>
<dbReference type="GO" id="GO:0003886">
    <property type="term" value="F:DNA (cytosine-5-)-methyltransferase activity"/>
    <property type="evidence" value="ECO:0007669"/>
    <property type="project" value="UniProtKB-EC"/>
</dbReference>
<dbReference type="GO" id="GO:0044027">
    <property type="term" value="P:negative regulation of gene expression via chromosomal CpG island methylation"/>
    <property type="evidence" value="ECO:0007669"/>
    <property type="project" value="TreeGrafter"/>
</dbReference>
<dbReference type="InterPro" id="IPR031303">
    <property type="entry name" value="C5_meth_CS"/>
</dbReference>
<dbReference type="RefSeq" id="WP_312873940.1">
    <property type="nucleotide sequence ID" value="NZ_JACHMG010000001.1"/>
</dbReference>
<gene>
    <name evidence="8" type="ORF">BJY18_004847</name>
</gene>
<organism evidence="8 9">
    <name type="scientific">Amycolatopsis jiangsuensis</name>
    <dbReference type="NCBI Taxonomy" id="1181879"/>
    <lineage>
        <taxon>Bacteria</taxon>
        <taxon>Bacillati</taxon>
        <taxon>Actinomycetota</taxon>
        <taxon>Actinomycetes</taxon>
        <taxon>Pseudonocardiales</taxon>
        <taxon>Pseudonocardiaceae</taxon>
        <taxon>Amycolatopsis</taxon>
    </lineage>
</organism>
<dbReference type="InterPro" id="IPR001525">
    <property type="entry name" value="C5_MeTfrase"/>
</dbReference>
<evidence type="ECO:0000313" key="8">
    <source>
        <dbReference type="EMBL" id="MBB4687362.1"/>
    </source>
</evidence>
<comment type="caution">
    <text evidence="8">The sequence shown here is derived from an EMBL/GenBank/DDBJ whole genome shotgun (WGS) entry which is preliminary data.</text>
</comment>
<name>A0A840J1Q8_9PSEU</name>
<sequence length="363" mass="40481">MAIRLVDLFAGCGGLTRGFLDAGGDPETNAIFEVVAAVEMDRAAAATYQANYGKAHRLFHGMIEDWPTEDIPDADVVVGGPPCQGFSNLGKRDPSDQRNRLWREYARTVEKIQPDYFVIENVAAFYKSPEWQLLRLATDDDGPLRNYKLRSYILNAAEFGVPQIRKRALVIGHHRSRPPLSDPTGEFAGKPESYKTVKDALRGLSEFVDPDLIELPEGTYDFDGGLPGAFETSKLHLTRFLTPLSRRRFAAIPEGGNRTNLPRNLQTPGWRKHTTGSMDVMGRLCWDKPSVTIRTEFVKPEKGRYLHPTEDRPLTLAEGALLQTFPRDYKWCGAKVSIARQIGNAVPVLLARRLAELVAGGYV</sequence>
<dbReference type="Gene3D" id="3.90.120.10">
    <property type="entry name" value="DNA Methylase, subunit A, domain 2"/>
    <property type="match status" value="1"/>
</dbReference>
<dbReference type="Pfam" id="PF00145">
    <property type="entry name" value="DNA_methylase"/>
    <property type="match status" value="1"/>
</dbReference>
<dbReference type="PROSITE" id="PS00094">
    <property type="entry name" value="C5_MTASE_1"/>
    <property type="match status" value="1"/>
</dbReference>
<dbReference type="InterPro" id="IPR018117">
    <property type="entry name" value="C5_DNA_meth_AS"/>
</dbReference>
<dbReference type="InterPro" id="IPR050390">
    <property type="entry name" value="C5-Methyltransferase"/>
</dbReference>
<dbReference type="GO" id="GO:0032259">
    <property type="term" value="P:methylation"/>
    <property type="evidence" value="ECO:0007669"/>
    <property type="project" value="UniProtKB-KW"/>
</dbReference>
<comment type="catalytic activity">
    <reaction evidence="7">
        <text>a 2'-deoxycytidine in DNA + S-adenosyl-L-methionine = a 5-methyl-2'-deoxycytidine in DNA + S-adenosyl-L-homocysteine + H(+)</text>
        <dbReference type="Rhea" id="RHEA:13681"/>
        <dbReference type="Rhea" id="RHEA-COMP:11369"/>
        <dbReference type="Rhea" id="RHEA-COMP:11370"/>
        <dbReference type="ChEBI" id="CHEBI:15378"/>
        <dbReference type="ChEBI" id="CHEBI:57856"/>
        <dbReference type="ChEBI" id="CHEBI:59789"/>
        <dbReference type="ChEBI" id="CHEBI:85452"/>
        <dbReference type="ChEBI" id="CHEBI:85454"/>
        <dbReference type="EC" id="2.1.1.37"/>
    </reaction>
</comment>
<proteinExistence type="inferred from homology"/>
<evidence type="ECO:0000256" key="4">
    <source>
        <dbReference type="ARBA" id="ARBA00022747"/>
    </source>
</evidence>
<evidence type="ECO:0000256" key="6">
    <source>
        <dbReference type="RuleBase" id="RU000416"/>
    </source>
</evidence>
<evidence type="ECO:0000256" key="7">
    <source>
        <dbReference type="RuleBase" id="RU000417"/>
    </source>
</evidence>
<evidence type="ECO:0000256" key="3">
    <source>
        <dbReference type="ARBA" id="ARBA00022691"/>
    </source>
</evidence>
<feature type="active site" evidence="5">
    <location>
        <position position="83"/>
    </location>
</feature>
<evidence type="ECO:0000256" key="2">
    <source>
        <dbReference type="ARBA" id="ARBA00022679"/>
    </source>
</evidence>
<dbReference type="PRINTS" id="PR00105">
    <property type="entry name" value="C5METTRFRASE"/>
</dbReference>
<keyword evidence="1 5" id="KW-0489">Methyltransferase</keyword>
<dbReference type="PANTHER" id="PTHR10629:SF52">
    <property type="entry name" value="DNA (CYTOSINE-5)-METHYLTRANSFERASE 1"/>
    <property type="match status" value="1"/>
</dbReference>
<dbReference type="PROSITE" id="PS00095">
    <property type="entry name" value="C5_MTASE_2"/>
    <property type="match status" value="1"/>
</dbReference>
<dbReference type="NCBIfam" id="TIGR00675">
    <property type="entry name" value="dcm"/>
    <property type="match status" value="1"/>
</dbReference>
<dbReference type="GO" id="GO:0003677">
    <property type="term" value="F:DNA binding"/>
    <property type="evidence" value="ECO:0007669"/>
    <property type="project" value="TreeGrafter"/>
</dbReference>
<accession>A0A840J1Q8</accession>
<dbReference type="InterPro" id="IPR029063">
    <property type="entry name" value="SAM-dependent_MTases_sf"/>
</dbReference>
<dbReference type="SUPFAM" id="SSF53335">
    <property type="entry name" value="S-adenosyl-L-methionine-dependent methyltransferases"/>
    <property type="match status" value="1"/>
</dbReference>
<keyword evidence="3 5" id="KW-0949">S-adenosyl-L-methionine</keyword>
<comment type="similarity">
    <text evidence="5 6">Belongs to the class I-like SAM-binding methyltransferase superfamily. C5-methyltransferase family.</text>
</comment>
<dbReference type="PROSITE" id="PS51679">
    <property type="entry name" value="SAM_MT_C5"/>
    <property type="match status" value="1"/>
</dbReference>
<keyword evidence="9" id="KW-1185">Reference proteome</keyword>
<evidence type="ECO:0000313" key="9">
    <source>
        <dbReference type="Proteomes" id="UP000581769"/>
    </source>
</evidence>
<protein>
    <recommendedName>
        <fullName evidence="7">Cytosine-specific methyltransferase</fullName>
        <ecNumber evidence="7">2.1.1.37</ecNumber>
    </recommendedName>
</protein>
<evidence type="ECO:0000256" key="5">
    <source>
        <dbReference type="PROSITE-ProRule" id="PRU01016"/>
    </source>
</evidence>
<reference evidence="8 9" key="1">
    <citation type="submission" date="2020-08" db="EMBL/GenBank/DDBJ databases">
        <title>Sequencing the genomes of 1000 actinobacteria strains.</title>
        <authorList>
            <person name="Klenk H.-P."/>
        </authorList>
    </citation>
    <scope>NUCLEOTIDE SEQUENCE [LARGE SCALE GENOMIC DNA]</scope>
    <source>
        <strain evidence="8 9">DSM 45859</strain>
    </source>
</reference>
<dbReference type="Gene3D" id="3.40.50.150">
    <property type="entry name" value="Vaccinia Virus protein VP39"/>
    <property type="match status" value="1"/>
</dbReference>
<dbReference type="EC" id="2.1.1.37" evidence="7"/>
<dbReference type="EMBL" id="JACHMG010000001">
    <property type="protein sequence ID" value="MBB4687362.1"/>
    <property type="molecule type" value="Genomic_DNA"/>
</dbReference>
<dbReference type="GO" id="GO:0009307">
    <property type="term" value="P:DNA restriction-modification system"/>
    <property type="evidence" value="ECO:0007669"/>
    <property type="project" value="UniProtKB-KW"/>
</dbReference>
<dbReference type="AlphaFoldDB" id="A0A840J1Q8"/>
<dbReference type="PANTHER" id="PTHR10629">
    <property type="entry name" value="CYTOSINE-SPECIFIC METHYLTRANSFERASE"/>
    <property type="match status" value="1"/>
</dbReference>
<evidence type="ECO:0000256" key="1">
    <source>
        <dbReference type="ARBA" id="ARBA00022603"/>
    </source>
</evidence>